<dbReference type="PANTHER" id="PTHR10742:SF382">
    <property type="entry name" value="AMINE OXIDASE DOMAIN-CONTAINING PROTEIN"/>
    <property type="match status" value="1"/>
</dbReference>
<evidence type="ECO:0000313" key="3">
    <source>
        <dbReference type="Proteomes" id="UP000034182"/>
    </source>
</evidence>
<evidence type="ECO:0000313" key="2">
    <source>
        <dbReference type="EMBL" id="KKY14632.1"/>
    </source>
</evidence>
<sequence>MGRQGLKTSRVEPTKSPIHSRVDLLDITKAGRCSPVGERRWARHIFGLPLPAAHYVNHAFPLQSGLIAASCFVAPLAKPSTTVVFKGPFVAEADGITNIHIDFAGPIDGELSVHYGSCDIASPYEAHHRVGKTHLGNHPLAKRNLGWEDNRPTRFVWLPPAEIQSGGCLHAFAGDELVGRSDAFKVKRRKARRSTSFADIADPMGPWFDGVEYLKEKEPGSAFVAQAMNKSVGIIGGGMSGLMTAYLLESVGITNWKIIEASERIGGRVHTSYLNDTAPEDYQYQEMGPMRFPVSLTNTTTNDTIQIMDHRMVFQLADALNEMNGHDPAWSVDFIKWIQKSANDPVDSTDATLSYSNATAVENALEAIEDWDALTWEKMRDIATNVFDAHKKAVAEGYFDFSEAGYLRYKLQTDLNVTDEAVSTASDNPEWLYDTVYFSATEWRTIDKGLSRLPKAFTPLVANRTLFGKQVEQLSYNETTQQTTASWRPDGPWGTTLDSLSFDYAVVAVPFSKVRLWDLPSYSGLLARAISTLNYEQSCKVALHYETRFWEHLSPPIIGGCGSTSAWAGIGNICYPSYQVNSTGPGVLLASYQSGTIARTLGSMTEAEHVAHVVRAMTAVHGDVATEQFTGAYDRICWENNNFQAGAWASPLVGQQELYLPAYYQTEHHTVFVGEHTSFTHAWIWSALESAVRGTTQLLLEMGLVDEAKQVTETWMARWMHV</sequence>
<organism evidence="2 3">
    <name type="scientific">Diplodia seriata</name>
    <dbReference type="NCBI Taxonomy" id="420778"/>
    <lineage>
        <taxon>Eukaryota</taxon>
        <taxon>Fungi</taxon>
        <taxon>Dikarya</taxon>
        <taxon>Ascomycota</taxon>
        <taxon>Pezizomycotina</taxon>
        <taxon>Dothideomycetes</taxon>
        <taxon>Dothideomycetes incertae sedis</taxon>
        <taxon>Botryosphaeriales</taxon>
        <taxon>Botryosphaeriaceae</taxon>
        <taxon>Diplodia</taxon>
    </lineage>
</organism>
<gene>
    <name evidence="2" type="ORF">UCDDS831_g08116</name>
</gene>
<dbReference type="GO" id="GO:0009063">
    <property type="term" value="P:amino acid catabolic process"/>
    <property type="evidence" value="ECO:0007669"/>
    <property type="project" value="TreeGrafter"/>
</dbReference>
<reference evidence="2 3" key="2">
    <citation type="submission" date="2015-05" db="EMBL/GenBank/DDBJ databases">
        <title>Distinctive expansion of gene families associated with plant cell wall degradation and secondary metabolism in the genomes of grapevine trunk pathogens.</title>
        <authorList>
            <person name="Lawrence D.P."/>
            <person name="Travadon R."/>
            <person name="Rolshausen P.E."/>
            <person name="Baumgartner K."/>
        </authorList>
    </citation>
    <scope>NUCLEOTIDE SEQUENCE [LARGE SCALE GENOMIC DNA]</scope>
    <source>
        <strain evidence="2">DS831</strain>
    </source>
</reference>
<dbReference type="SUPFAM" id="SSF54373">
    <property type="entry name" value="FAD-linked reductases, C-terminal domain"/>
    <property type="match status" value="1"/>
</dbReference>
<feature type="domain" description="Amine oxidase" evidence="1">
    <location>
        <begin position="239"/>
        <end position="694"/>
    </location>
</feature>
<dbReference type="InterPro" id="IPR050281">
    <property type="entry name" value="Flavin_monoamine_oxidase"/>
</dbReference>
<dbReference type="Gene3D" id="1.20.1440.240">
    <property type="match status" value="1"/>
</dbReference>
<dbReference type="SUPFAM" id="SSF51905">
    <property type="entry name" value="FAD/NAD(P)-binding domain"/>
    <property type="match status" value="1"/>
</dbReference>
<dbReference type="AlphaFoldDB" id="A0A0G2DUJ1"/>
<comment type="caution">
    <text evidence="2">The sequence shown here is derived from an EMBL/GenBank/DDBJ whole genome shotgun (WGS) entry which is preliminary data.</text>
</comment>
<dbReference type="PANTHER" id="PTHR10742">
    <property type="entry name" value="FLAVIN MONOAMINE OXIDASE"/>
    <property type="match status" value="1"/>
</dbReference>
<dbReference type="Gene3D" id="3.90.660.10">
    <property type="match status" value="1"/>
</dbReference>
<name>A0A0G2DUJ1_9PEZI</name>
<reference evidence="2 3" key="1">
    <citation type="submission" date="2015-03" db="EMBL/GenBank/DDBJ databases">
        <authorList>
            <person name="Morales-Cruz A."/>
            <person name="Amrine K.C."/>
            <person name="Cantu D."/>
        </authorList>
    </citation>
    <scope>NUCLEOTIDE SEQUENCE [LARGE SCALE GENOMIC DNA]</scope>
    <source>
        <strain evidence="2">DS831</strain>
    </source>
</reference>
<dbReference type="Gene3D" id="3.50.50.60">
    <property type="entry name" value="FAD/NAD(P)-binding domain"/>
    <property type="match status" value="1"/>
</dbReference>
<protein>
    <submittedName>
        <fullName evidence="2">Putative l-amino-acid oxidase</fullName>
    </submittedName>
</protein>
<dbReference type="Pfam" id="PF01593">
    <property type="entry name" value="Amino_oxidase"/>
    <property type="match status" value="1"/>
</dbReference>
<dbReference type="Proteomes" id="UP000034182">
    <property type="component" value="Unassembled WGS sequence"/>
</dbReference>
<dbReference type="GO" id="GO:0001716">
    <property type="term" value="F:L-amino-acid oxidase activity"/>
    <property type="evidence" value="ECO:0007669"/>
    <property type="project" value="TreeGrafter"/>
</dbReference>
<dbReference type="EMBL" id="LAQI01000219">
    <property type="protein sequence ID" value="KKY14632.1"/>
    <property type="molecule type" value="Genomic_DNA"/>
</dbReference>
<evidence type="ECO:0000259" key="1">
    <source>
        <dbReference type="Pfam" id="PF01593"/>
    </source>
</evidence>
<dbReference type="InterPro" id="IPR002937">
    <property type="entry name" value="Amino_oxidase"/>
</dbReference>
<dbReference type="InterPro" id="IPR036188">
    <property type="entry name" value="FAD/NAD-bd_sf"/>
</dbReference>
<accession>A0A0G2DUJ1</accession>
<proteinExistence type="predicted"/>